<name>X6NSM0_RETFI</name>
<feature type="region of interest" description="Disordered" evidence="1">
    <location>
        <begin position="255"/>
        <end position="332"/>
    </location>
</feature>
<reference evidence="2 3" key="1">
    <citation type="journal article" date="2013" name="Curr. Biol.">
        <title>The Genome of the Foraminiferan Reticulomyxa filosa.</title>
        <authorList>
            <person name="Glockner G."/>
            <person name="Hulsmann N."/>
            <person name="Schleicher M."/>
            <person name="Noegel A.A."/>
            <person name="Eichinger L."/>
            <person name="Gallinger C."/>
            <person name="Pawlowski J."/>
            <person name="Sierra R."/>
            <person name="Euteneuer U."/>
            <person name="Pillet L."/>
            <person name="Moustafa A."/>
            <person name="Platzer M."/>
            <person name="Groth M."/>
            <person name="Szafranski K."/>
            <person name="Schliwa M."/>
        </authorList>
    </citation>
    <scope>NUCLEOTIDE SEQUENCE [LARGE SCALE GENOMIC DNA]</scope>
</reference>
<dbReference type="AlphaFoldDB" id="X6NSM0"/>
<keyword evidence="2" id="KW-0675">Receptor</keyword>
<protein>
    <submittedName>
        <fullName evidence="2">Steroid receptor-interacting snf2 domain protein</fullName>
    </submittedName>
</protein>
<dbReference type="Proteomes" id="UP000023152">
    <property type="component" value="Unassembled WGS sequence"/>
</dbReference>
<comment type="caution">
    <text evidence="2">The sequence shown here is derived from an EMBL/GenBank/DDBJ whole genome shotgun (WGS) entry which is preliminary data.</text>
</comment>
<gene>
    <name evidence="2" type="ORF">RFI_08135</name>
</gene>
<accession>X6NSM0</accession>
<evidence type="ECO:0000313" key="2">
    <source>
        <dbReference type="EMBL" id="ETO28991.1"/>
    </source>
</evidence>
<proteinExistence type="predicted"/>
<sequence length="497" mass="57852">MHQSELISNQATISMDQPPATTNQTKVQMYTKTYNKTMTVSNVFGCLLNKNESCKCIWKEICYESLPEILTDSLEVKALQVNQPKKNTRVCVHKRHRSTKLVFNNKALVKLFTFSAVCRKIEKKQERRSSNVMACKYPNVKLFQHSKRNLDVKPKPFQRYHKIWVEKALQNDQRIKMLAVPTPYKNIISLRYCIANHLLVNKKKIRLRQETSRKFVVVIWSGIRLLGVCSSKKNLEKAIMILQTEAPLNEAMEKKTYDVTDDSDNTVEYDPVAEHGDEHEDDDEDDDNDNDNEDENKSDESNLTTNDSQDEAKSELELELDSKLQEKTEDKTKIKPLDKSKLERLRSANDAKAIFSIRDNISPETKKLFSDQQRYIESVMRNMNMTNEHNWWYAAFRQQKITIKGPCEWTDLMDRLVLDRKLKSHSDQFKISFDTPVFNFQLLKQWIALDDVLGHRLLMHHIKKTQINRPAAVSQKKGSLFSNKNSDSTKKNKTLSA</sequence>
<feature type="region of interest" description="Disordered" evidence="1">
    <location>
        <begin position="1"/>
        <end position="20"/>
    </location>
</feature>
<evidence type="ECO:0000313" key="3">
    <source>
        <dbReference type="Proteomes" id="UP000023152"/>
    </source>
</evidence>
<organism evidence="2 3">
    <name type="scientific">Reticulomyxa filosa</name>
    <dbReference type="NCBI Taxonomy" id="46433"/>
    <lineage>
        <taxon>Eukaryota</taxon>
        <taxon>Sar</taxon>
        <taxon>Rhizaria</taxon>
        <taxon>Retaria</taxon>
        <taxon>Foraminifera</taxon>
        <taxon>Monothalamids</taxon>
        <taxon>Reticulomyxidae</taxon>
        <taxon>Reticulomyxa</taxon>
    </lineage>
</organism>
<keyword evidence="3" id="KW-1185">Reference proteome</keyword>
<dbReference type="EMBL" id="ASPP01006324">
    <property type="protein sequence ID" value="ETO28991.1"/>
    <property type="molecule type" value="Genomic_DNA"/>
</dbReference>
<evidence type="ECO:0000256" key="1">
    <source>
        <dbReference type="SAM" id="MobiDB-lite"/>
    </source>
</evidence>
<feature type="compositionally biased region" description="Basic and acidic residues" evidence="1">
    <location>
        <begin position="310"/>
        <end position="332"/>
    </location>
</feature>
<feature type="compositionally biased region" description="Acidic residues" evidence="1">
    <location>
        <begin position="279"/>
        <end position="297"/>
    </location>
</feature>
<feature type="region of interest" description="Disordered" evidence="1">
    <location>
        <begin position="469"/>
        <end position="497"/>
    </location>
</feature>